<keyword evidence="2" id="KW-1185">Reference proteome</keyword>
<gene>
    <name evidence="1" type="ORF">DAPPUDRAFT_256623</name>
</gene>
<dbReference type="Proteomes" id="UP000000305">
    <property type="component" value="Unassembled WGS sequence"/>
</dbReference>
<dbReference type="KEGG" id="dpx:DAPPUDRAFT_256623"/>
<dbReference type="AlphaFoldDB" id="E9HBS9"/>
<evidence type="ECO:0000313" key="1">
    <source>
        <dbReference type="EMBL" id="EFX70818.1"/>
    </source>
</evidence>
<dbReference type="HOGENOM" id="CLU_3144363_0_0_1"/>
<organism evidence="1 2">
    <name type="scientific">Daphnia pulex</name>
    <name type="common">Water flea</name>
    <dbReference type="NCBI Taxonomy" id="6669"/>
    <lineage>
        <taxon>Eukaryota</taxon>
        <taxon>Metazoa</taxon>
        <taxon>Ecdysozoa</taxon>
        <taxon>Arthropoda</taxon>
        <taxon>Crustacea</taxon>
        <taxon>Branchiopoda</taxon>
        <taxon>Diplostraca</taxon>
        <taxon>Cladocera</taxon>
        <taxon>Anomopoda</taxon>
        <taxon>Daphniidae</taxon>
        <taxon>Daphnia</taxon>
    </lineage>
</organism>
<dbReference type="STRING" id="6669.E9HBS9"/>
<dbReference type="InParanoid" id="E9HBS9"/>
<protein>
    <submittedName>
        <fullName evidence="1">Uncharacterized protein</fullName>
    </submittedName>
</protein>
<accession>E9HBS9</accession>
<evidence type="ECO:0000313" key="2">
    <source>
        <dbReference type="Proteomes" id="UP000000305"/>
    </source>
</evidence>
<sequence>MAWLVRSHLDAKQMGARQLTAKKLNRLEQMWKPESSFENIERPGIDEEP</sequence>
<dbReference type="OrthoDB" id="1615036at2759"/>
<name>E9HBS9_DAPPU</name>
<reference evidence="1 2" key="1">
    <citation type="journal article" date="2011" name="Science">
        <title>The ecoresponsive genome of Daphnia pulex.</title>
        <authorList>
            <person name="Colbourne J.K."/>
            <person name="Pfrender M.E."/>
            <person name="Gilbert D."/>
            <person name="Thomas W.K."/>
            <person name="Tucker A."/>
            <person name="Oakley T.H."/>
            <person name="Tokishita S."/>
            <person name="Aerts A."/>
            <person name="Arnold G.J."/>
            <person name="Basu M.K."/>
            <person name="Bauer D.J."/>
            <person name="Caceres C.E."/>
            <person name="Carmel L."/>
            <person name="Casola C."/>
            <person name="Choi J.H."/>
            <person name="Detter J.C."/>
            <person name="Dong Q."/>
            <person name="Dusheyko S."/>
            <person name="Eads B.D."/>
            <person name="Frohlich T."/>
            <person name="Geiler-Samerotte K.A."/>
            <person name="Gerlach D."/>
            <person name="Hatcher P."/>
            <person name="Jogdeo S."/>
            <person name="Krijgsveld J."/>
            <person name="Kriventseva E.V."/>
            <person name="Kultz D."/>
            <person name="Laforsch C."/>
            <person name="Lindquist E."/>
            <person name="Lopez J."/>
            <person name="Manak J.R."/>
            <person name="Muller J."/>
            <person name="Pangilinan J."/>
            <person name="Patwardhan R.P."/>
            <person name="Pitluck S."/>
            <person name="Pritham E.J."/>
            <person name="Rechtsteiner A."/>
            <person name="Rho M."/>
            <person name="Rogozin I.B."/>
            <person name="Sakarya O."/>
            <person name="Salamov A."/>
            <person name="Schaack S."/>
            <person name="Shapiro H."/>
            <person name="Shiga Y."/>
            <person name="Skalitzky C."/>
            <person name="Smith Z."/>
            <person name="Souvorov A."/>
            <person name="Sung W."/>
            <person name="Tang Z."/>
            <person name="Tsuchiya D."/>
            <person name="Tu H."/>
            <person name="Vos H."/>
            <person name="Wang M."/>
            <person name="Wolf Y.I."/>
            <person name="Yamagata H."/>
            <person name="Yamada T."/>
            <person name="Ye Y."/>
            <person name="Shaw J.R."/>
            <person name="Andrews J."/>
            <person name="Crease T.J."/>
            <person name="Tang H."/>
            <person name="Lucas S.M."/>
            <person name="Robertson H.M."/>
            <person name="Bork P."/>
            <person name="Koonin E.V."/>
            <person name="Zdobnov E.M."/>
            <person name="Grigoriev I.V."/>
            <person name="Lynch M."/>
            <person name="Boore J.L."/>
        </authorList>
    </citation>
    <scope>NUCLEOTIDE SEQUENCE [LARGE SCALE GENOMIC DNA]</scope>
</reference>
<dbReference type="EMBL" id="GL732617">
    <property type="protein sequence ID" value="EFX70818.1"/>
    <property type="molecule type" value="Genomic_DNA"/>
</dbReference>
<proteinExistence type="predicted"/>